<feature type="transmembrane region" description="Helical" evidence="7">
    <location>
        <begin position="307"/>
        <end position="328"/>
    </location>
</feature>
<protein>
    <submittedName>
        <fullName evidence="9">Zn-dependent protease with chaperone function</fullName>
    </submittedName>
</protein>
<feature type="domain" description="Peptidase M48" evidence="8">
    <location>
        <begin position="171"/>
        <end position="304"/>
    </location>
</feature>
<evidence type="ECO:0000256" key="7">
    <source>
        <dbReference type="SAM" id="Phobius"/>
    </source>
</evidence>
<organism evidence="9 10">
    <name type="scientific">Paractinoplanes brasiliensis</name>
    <dbReference type="NCBI Taxonomy" id="52695"/>
    <lineage>
        <taxon>Bacteria</taxon>
        <taxon>Bacillati</taxon>
        <taxon>Actinomycetota</taxon>
        <taxon>Actinomycetes</taxon>
        <taxon>Micromonosporales</taxon>
        <taxon>Micromonosporaceae</taxon>
        <taxon>Paractinoplanes</taxon>
    </lineage>
</organism>
<feature type="transmembrane region" description="Helical" evidence="7">
    <location>
        <begin position="684"/>
        <end position="702"/>
    </location>
</feature>
<feature type="transmembrane region" description="Helical" evidence="7">
    <location>
        <begin position="558"/>
        <end position="576"/>
    </location>
</feature>
<proteinExistence type="predicted"/>
<evidence type="ECO:0000256" key="1">
    <source>
        <dbReference type="ARBA" id="ARBA00001947"/>
    </source>
</evidence>
<evidence type="ECO:0000256" key="3">
    <source>
        <dbReference type="ARBA" id="ARBA00022723"/>
    </source>
</evidence>
<feature type="transmembrane region" description="Helical" evidence="7">
    <location>
        <begin position="528"/>
        <end position="551"/>
    </location>
</feature>
<feature type="transmembrane region" description="Helical" evidence="7">
    <location>
        <begin position="222"/>
        <end position="242"/>
    </location>
</feature>
<keyword evidence="6" id="KW-0482">Metalloprotease</keyword>
<dbReference type="GO" id="GO:0004222">
    <property type="term" value="F:metalloendopeptidase activity"/>
    <property type="evidence" value="ECO:0007669"/>
    <property type="project" value="InterPro"/>
</dbReference>
<sequence length="708" mass="73111">MTGAAVRRPPSATRGRYLLIMVVLLLGGALAGQLTHHLTVGLDWRDVTVACFRDAAAQFPGDPLRRAPVVNSCRAGVEHRYALFAAAGALLTLAAALLLARLQPRLLLRRLGPRRPAPFTARAAEIAAGLGVRRPPVVEFGPFTLREPFTVRSSGATRIVLPPGARRLPADHLDAVLRHETAHAAAGDVTLVWLTRGLLWALPVVMAVPLLVAPFRDGLNDFPFWLRYGVRAALLWTAGYLLTRAVMRDRELEADHHAARAGSADALRTLLAPTHHPAAHSTRARRLLATHPQPARRVAVLREPARLLGMPALVAWVAGVLAVNIWSAGSQILLSALLGTALEPYPQLVAGLAAGALLVATWGLAMWRRAAEAGPPRAPAAGTLIGPSPGAALGSAAGTLTGPSPAAGTVTGPSPAAALGSAAGTLTGPPRAATLGLLAGALTGLLVNLDPRSLAGDWTIDWWAVLYVPLALGGAAGCVLALSCRRRPWPVVLALGTAVFAGALWIGFGMAAQQALAVQTDLPAAAAVLWTAGFGSAWLTPATVTVVALAVAAASSRAALLGLLAGLLTLAARWLTPLAALDLYPEAQRDWWASATAAITLTVLLLLLRGAAGLADALIAAPAAALTVTAGVLLRYLSDWDDPVAAARVYVTRPLTMLAVLTLAVAATACFLPSRPGRPGWRGAAVLALTAAAAASTLLLSGDGLLTR</sequence>
<dbReference type="OrthoDB" id="3298904at2"/>
<comment type="caution">
    <text evidence="9">The sequence shown here is derived from an EMBL/GenBank/DDBJ whole genome shotgun (WGS) entry which is preliminary data.</text>
</comment>
<evidence type="ECO:0000313" key="10">
    <source>
        <dbReference type="Proteomes" id="UP000294901"/>
    </source>
</evidence>
<feature type="transmembrane region" description="Helical" evidence="7">
    <location>
        <begin position="462"/>
        <end position="482"/>
    </location>
</feature>
<dbReference type="EMBL" id="SNWR01000002">
    <property type="protein sequence ID" value="TDO32075.1"/>
    <property type="molecule type" value="Genomic_DNA"/>
</dbReference>
<keyword evidence="7" id="KW-1133">Transmembrane helix</keyword>
<evidence type="ECO:0000313" key="9">
    <source>
        <dbReference type="EMBL" id="TDO32075.1"/>
    </source>
</evidence>
<dbReference type="Proteomes" id="UP000294901">
    <property type="component" value="Unassembled WGS sequence"/>
</dbReference>
<evidence type="ECO:0000256" key="6">
    <source>
        <dbReference type="ARBA" id="ARBA00023049"/>
    </source>
</evidence>
<comment type="cofactor">
    <cofactor evidence="1">
        <name>Zn(2+)</name>
        <dbReference type="ChEBI" id="CHEBI:29105"/>
    </cofactor>
</comment>
<keyword evidence="2 9" id="KW-0645">Protease</keyword>
<keyword evidence="10" id="KW-1185">Reference proteome</keyword>
<gene>
    <name evidence="9" type="ORF">C8E87_7517</name>
</gene>
<feature type="transmembrane region" description="Helical" evidence="7">
    <location>
        <begin position="654"/>
        <end position="672"/>
    </location>
</feature>
<feature type="transmembrane region" description="Helical" evidence="7">
    <location>
        <begin position="198"/>
        <end position="216"/>
    </location>
</feature>
<evidence type="ECO:0000256" key="5">
    <source>
        <dbReference type="ARBA" id="ARBA00022833"/>
    </source>
</evidence>
<dbReference type="RefSeq" id="WP_133878092.1">
    <property type="nucleotide sequence ID" value="NZ_BOMD01000044.1"/>
</dbReference>
<name>A0A4R6JC31_9ACTN</name>
<feature type="transmembrane region" description="Helical" evidence="7">
    <location>
        <begin position="432"/>
        <end position="450"/>
    </location>
</feature>
<feature type="transmembrane region" description="Helical" evidence="7">
    <location>
        <begin position="348"/>
        <end position="367"/>
    </location>
</feature>
<evidence type="ECO:0000259" key="8">
    <source>
        <dbReference type="Pfam" id="PF01435"/>
    </source>
</evidence>
<dbReference type="AlphaFoldDB" id="A0A4R6JC31"/>
<feature type="transmembrane region" description="Helical" evidence="7">
    <location>
        <begin position="81"/>
        <end position="100"/>
    </location>
</feature>
<keyword evidence="4" id="KW-0378">Hydrolase</keyword>
<evidence type="ECO:0000256" key="2">
    <source>
        <dbReference type="ARBA" id="ARBA00022670"/>
    </source>
</evidence>
<reference evidence="9 10" key="1">
    <citation type="submission" date="2019-03" db="EMBL/GenBank/DDBJ databases">
        <title>Sequencing the genomes of 1000 actinobacteria strains.</title>
        <authorList>
            <person name="Klenk H.-P."/>
        </authorList>
    </citation>
    <scope>NUCLEOTIDE SEQUENCE [LARGE SCALE GENOMIC DNA]</scope>
    <source>
        <strain evidence="9 10">DSM 43805</strain>
    </source>
</reference>
<dbReference type="Pfam" id="PF01435">
    <property type="entry name" value="Peptidase_M48"/>
    <property type="match status" value="1"/>
</dbReference>
<dbReference type="GO" id="GO:0006508">
    <property type="term" value="P:proteolysis"/>
    <property type="evidence" value="ECO:0007669"/>
    <property type="project" value="UniProtKB-KW"/>
</dbReference>
<dbReference type="InterPro" id="IPR001915">
    <property type="entry name" value="Peptidase_M48"/>
</dbReference>
<feature type="transmembrane region" description="Helical" evidence="7">
    <location>
        <begin position="615"/>
        <end position="634"/>
    </location>
</feature>
<keyword evidence="7" id="KW-0472">Membrane</keyword>
<keyword evidence="5" id="KW-0862">Zinc</keyword>
<dbReference type="GO" id="GO:0046872">
    <property type="term" value="F:metal ion binding"/>
    <property type="evidence" value="ECO:0007669"/>
    <property type="project" value="UniProtKB-KW"/>
</dbReference>
<feature type="transmembrane region" description="Helical" evidence="7">
    <location>
        <begin position="489"/>
        <end position="508"/>
    </location>
</feature>
<accession>A0A4R6JC31</accession>
<feature type="transmembrane region" description="Helical" evidence="7">
    <location>
        <begin position="591"/>
        <end position="608"/>
    </location>
</feature>
<keyword evidence="7" id="KW-0812">Transmembrane</keyword>
<keyword evidence="3" id="KW-0479">Metal-binding</keyword>
<evidence type="ECO:0000256" key="4">
    <source>
        <dbReference type="ARBA" id="ARBA00022801"/>
    </source>
</evidence>